<dbReference type="GO" id="GO:0005634">
    <property type="term" value="C:nucleus"/>
    <property type="evidence" value="ECO:0007669"/>
    <property type="project" value="InterPro"/>
</dbReference>
<feature type="compositionally biased region" description="Polar residues" evidence="1">
    <location>
        <begin position="249"/>
        <end position="264"/>
    </location>
</feature>
<reference evidence="3 4" key="1">
    <citation type="journal article" date="2024" name="Nat. Commun.">
        <title>Phylogenomics reveals the evolutionary origins of lichenization in chlorophyte algae.</title>
        <authorList>
            <person name="Puginier C."/>
            <person name="Libourel C."/>
            <person name="Otte J."/>
            <person name="Skaloud P."/>
            <person name="Haon M."/>
            <person name="Grisel S."/>
            <person name="Petersen M."/>
            <person name="Berrin J.G."/>
            <person name="Delaux P.M."/>
            <person name="Dal Grande F."/>
            <person name="Keller J."/>
        </authorList>
    </citation>
    <scope>NUCLEOTIDE SEQUENCE [LARGE SCALE GENOMIC DNA]</scope>
    <source>
        <strain evidence="3 4">SAG 2036</strain>
    </source>
</reference>
<dbReference type="Proteomes" id="UP001465755">
    <property type="component" value="Unassembled WGS sequence"/>
</dbReference>
<name>A0AAW1NI53_9CHLO</name>
<feature type="region of interest" description="Disordered" evidence="1">
    <location>
        <begin position="300"/>
        <end position="346"/>
    </location>
</feature>
<dbReference type="GO" id="GO:0006355">
    <property type="term" value="P:regulation of DNA-templated transcription"/>
    <property type="evidence" value="ECO:0007669"/>
    <property type="project" value="InterPro"/>
</dbReference>
<accession>A0AAW1NI53</accession>
<evidence type="ECO:0000313" key="3">
    <source>
        <dbReference type="EMBL" id="KAK9784932.1"/>
    </source>
</evidence>
<feature type="compositionally biased region" description="Polar residues" evidence="1">
    <location>
        <begin position="321"/>
        <end position="335"/>
    </location>
</feature>
<feature type="region of interest" description="Disordered" evidence="1">
    <location>
        <begin position="185"/>
        <end position="264"/>
    </location>
</feature>
<keyword evidence="4" id="KW-1185">Reference proteome</keyword>
<comment type="caution">
    <text evidence="3">The sequence shown here is derived from an EMBL/GenBank/DDBJ whole genome shotgun (WGS) entry which is preliminary data.</text>
</comment>
<gene>
    <name evidence="3" type="ORF">WJX73_002823</name>
</gene>
<feature type="domain" description="CCR4-Not complex component Not N-terminal" evidence="2">
    <location>
        <begin position="22"/>
        <end position="115"/>
    </location>
</feature>
<organism evidence="3 4">
    <name type="scientific">Symbiochloris irregularis</name>
    <dbReference type="NCBI Taxonomy" id="706552"/>
    <lineage>
        <taxon>Eukaryota</taxon>
        <taxon>Viridiplantae</taxon>
        <taxon>Chlorophyta</taxon>
        <taxon>core chlorophytes</taxon>
        <taxon>Trebouxiophyceae</taxon>
        <taxon>Trebouxiales</taxon>
        <taxon>Trebouxiaceae</taxon>
        <taxon>Symbiochloris</taxon>
    </lineage>
</organism>
<dbReference type="AlphaFoldDB" id="A0AAW1NI53"/>
<feature type="compositionally biased region" description="Low complexity" evidence="1">
    <location>
        <begin position="227"/>
        <end position="243"/>
    </location>
</feature>
<evidence type="ECO:0000256" key="1">
    <source>
        <dbReference type="SAM" id="MobiDB-lite"/>
    </source>
</evidence>
<evidence type="ECO:0000259" key="2">
    <source>
        <dbReference type="Pfam" id="PF04065"/>
    </source>
</evidence>
<dbReference type="EMBL" id="JALJOQ010000325">
    <property type="protein sequence ID" value="KAK9784932.1"/>
    <property type="molecule type" value="Genomic_DNA"/>
</dbReference>
<dbReference type="InterPro" id="IPR007207">
    <property type="entry name" value="Not_N"/>
</dbReference>
<evidence type="ECO:0000313" key="4">
    <source>
        <dbReference type="Proteomes" id="UP001465755"/>
    </source>
</evidence>
<dbReference type="Pfam" id="PF04065">
    <property type="entry name" value="Not3"/>
    <property type="match status" value="1"/>
</dbReference>
<proteinExistence type="predicted"/>
<sequence length="521" mass="58160">MDFHGKKPITIQLDRRKPMAEARRLLKEQEGVMKKIQDGLTELEGFKAKAMAAFNAEDHKERDKWMSDIKRELKRLQRLRDLVRSWIDDAEVNKDLLQETRRSIEVQMEWFKDAEPSQVDEALKENINWYLEDPRDGQRSDDADMYADFALEDHIGKLGAHGAHACAPAEKEVLEQMQAKIKAKLGPALKKATNKKAKPEISKRAQKRAARNKAMSLKRQPFDDDAAAAQAADSDQDPSEASSGHNESKPSTGRSSRGHNTSQEEMQLGSAVLAPAYHGHGARSSNSCPQSPAALHEGLLPLEQPSDPGLARRPSSAGAHSISQGPAPNSETYMTMSEDVSDSTSVPVTPAAMHSLQDAGPSPAAADADISDATMQLKHHSWGAYLPLEEDGYRYRATQDCHSALELLEASRNYIPTEQDRDFEPKTRHLQPHYRSSVRDLPPYHRAPDSLLCPSYPRAYDVPSFFDSQAFFQRCPADLLEFAITCQTGTLQQQLASLEMDARTRIHGLHCRQAVREAWQP</sequence>
<protein>
    <recommendedName>
        <fullName evidence="2">CCR4-Not complex component Not N-terminal domain-containing protein</fullName>
    </recommendedName>
</protein>